<keyword evidence="5 7" id="KW-0460">Magnesium</keyword>
<dbReference type="GO" id="GO:0035870">
    <property type="term" value="F:dITP diphosphatase activity"/>
    <property type="evidence" value="ECO:0007669"/>
    <property type="project" value="UniProtKB-UniRule"/>
</dbReference>
<evidence type="ECO:0000256" key="5">
    <source>
        <dbReference type="ARBA" id="ARBA00022842"/>
    </source>
</evidence>
<dbReference type="KEGG" id="paun:MJA45_07805"/>
<dbReference type="GO" id="GO:0000166">
    <property type="term" value="F:nucleotide binding"/>
    <property type="evidence" value="ECO:0007669"/>
    <property type="project" value="UniProtKB-KW"/>
</dbReference>
<feature type="binding site" evidence="7">
    <location>
        <position position="73"/>
    </location>
    <ligand>
        <name>Mg(2+)</name>
        <dbReference type="ChEBI" id="CHEBI:18420"/>
    </ligand>
</feature>
<dbReference type="GO" id="GO:0009146">
    <property type="term" value="P:purine nucleoside triphosphate catabolic process"/>
    <property type="evidence" value="ECO:0007669"/>
    <property type="project" value="UniProtKB-UniRule"/>
</dbReference>
<dbReference type="GO" id="GO:0005829">
    <property type="term" value="C:cytosol"/>
    <property type="evidence" value="ECO:0007669"/>
    <property type="project" value="TreeGrafter"/>
</dbReference>
<comment type="function">
    <text evidence="7">Pyrophosphatase that catalyzes the hydrolysis of nucleoside triphosphates to their monophosphate derivatives, with a high preference for the non-canonical purine nucleotides XTP (xanthosine triphosphate), dITP (deoxyinosine triphosphate) and ITP. Seems to function as a house-cleaning enzyme that removes non-canonical purine nucleotides from the nucleotide pool, thus preventing their incorporation into DNA/RNA and avoiding chromosomal lesions.</text>
</comment>
<evidence type="ECO:0000256" key="7">
    <source>
        <dbReference type="HAMAP-Rule" id="MF_01405"/>
    </source>
</evidence>
<evidence type="ECO:0000256" key="1">
    <source>
        <dbReference type="ARBA" id="ARBA00008023"/>
    </source>
</evidence>
<evidence type="ECO:0000313" key="9">
    <source>
        <dbReference type="EMBL" id="WNQ12924.1"/>
    </source>
</evidence>
<dbReference type="CDD" id="cd00515">
    <property type="entry name" value="HAM1"/>
    <property type="match status" value="1"/>
</dbReference>
<evidence type="ECO:0000256" key="8">
    <source>
        <dbReference type="SAM" id="MobiDB-lite"/>
    </source>
</evidence>
<dbReference type="PANTHER" id="PTHR11067">
    <property type="entry name" value="INOSINE TRIPHOSPHATE PYROPHOSPHATASE/HAM1 PROTEIN"/>
    <property type="match status" value="1"/>
</dbReference>
<comment type="catalytic activity">
    <reaction evidence="7">
        <text>ITP + H2O = IMP + diphosphate + H(+)</text>
        <dbReference type="Rhea" id="RHEA:29399"/>
        <dbReference type="ChEBI" id="CHEBI:15377"/>
        <dbReference type="ChEBI" id="CHEBI:15378"/>
        <dbReference type="ChEBI" id="CHEBI:33019"/>
        <dbReference type="ChEBI" id="CHEBI:58053"/>
        <dbReference type="ChEBI" id="CHEBI:61402"/>
        <dbReference type="EC" id="3.6.1.66"/>
    </reaction>
</comment>
<dbReference type="InterPro" id="IPR002637">
    <property type="entry name" value="RdgB/HAM1"/>
</dbReference>
<dbReference type="Gene3D" id="3.90.950.10">
    <property type="match status" value="1"/>
</dbReference>
<comment type="similarity">
    <text evidence="1 7">Belongs to the HAM1 NTPase family.</text>
</comment>
<protein>
    <recommendedName>
        <fullName evidence="7">dITP/XTP pyrophosphatase</fullName>
        <ecNumber evidence="7">3.6.1.66</ecNumber>
    </recommendedName>
    <alternativeName>
        <fullName evidence="7">Non-canonical purine NTP pyrophosphatase</fullName>
    </alternativeName>
    <alternativeName>
        <fullName evidence="7">Non-standard purine NTP pyrophosphatase</fullName>
    </alternativeName>
    <alternativeName>
        <fullName evidence="7">Nucleoside-triphosphate diphosphatase</fullName>
    </alternativeName>
    <alternativeName>
        <fullName evidence="7">Nucleoside-triphosphate pyrophosphatase</fullName>
        <shortName evidence="7">NTPase</shortName>
    </alternativeName>
</protein>
<keyword evidence="2 7" id="KW-0479">Metal-binding</keyword>
<comment type="cofactor">
    <cofactor evidence="7">
        <name>Mg(2+)</name>
        <dbReference type="ChEBI" id="CHEBI:18420"/>
    </cofactor>
    <text evidence="7">Binds 1 Mg(2+) ion per subunit.</text>
</comment>
<dbReference type="RefSeq" id="WP_315606703.1">
    <property type="nucleotide sequence ID" value="NZ_CP130318.1"/>
</dbReference>
<dbReference type="SUPFAM" id="SSF52972">
    <property type="entry name" value="ITPase-like"/>
    <property type="match status" value="2"/>
</dbReference>
<accession>A0AA96LF53</accession>
<dbReference type="Proteomes" id="UP001305702">
    <property type="component" value="Chromosome"/>
</dbReference>
<evidence type="ECO:0000256" key="2">
    <source>
        <dbReference type="ARBA" id="ARBA00022723"/>
    </source>
</evidence>
<keyword evidence="4 7" id="KW-0378">Hydrolase</keyword>
<feature type="binding site" evidence="7">
    <location>
        <position position="209"/>
    </location>
    <ligand>
        <name>substrate</name>
    </ligand>
</feature>
<comment type="catalytic activity">
    <reaction evidence="7">
        <text>dITP + H2O = dIMP + diphosphate + H(+)</text>
        <dbReference type="Rhea" id="RHEA:28342"/>
        <dbReference type="ChEBI" id="CHEBI:15377"/>
        <dbReference type="ChEBI" id="CHEBI:15378"/>
        <dbReference type="ChEBI" id="CHEBI:33019"/>
        <dbReference type="ChEBI" id="CHEBI:61194"/>
        <dbReference type="ChEBI" id="CHEBI:61382"/>
        <dbReference type="EC" id="3.6.1.66"/>
    </reaction>
</comment>
<dbReference type="GO" id="GO:0046872">
    <property type="term" value="F:metal ion binding"/>
    <property type="evidence" value="ECO:0007669"/>
    <property type="project" value="UniProtKB-KW"/>
</dbReference>
<dbReference type="GO" id="GO:0036222">
    <property type="term" value="F:XTP diphosphatase activity"/>
    <property type="evidence" value="ECO:0007669"/>
    <property type="project" value="UniProtKB-UniRule"/>
</dbReference>
<keyword evidence="3 7" id="KW-0547">Nucleotide-binding</keyword>
<dbReference type="HAMAP" id="MF_01405">
    <property type="entry name" value="Non_canon_purine_NTPase"/>
    <property type="match status" value="1"/>
</dbReference>
<dbReference type="InterPro" id="IPR020922">
    <property type="entry name" value="dITP/XTP_pyrophosphatase"/>
</dbReference>
<feature type="binding site" evidence="7">
    <location>
        <begin position="214"/>
        <end position="215"/>
    </location>
    <ligand>
        <name>substrate</name>
    </ligand>
</feature>
<evidence type="ECO:0000313" key="10">
    <source>
        <dbReference type="Proteomes" id="UP001305702"/>
    </source>
</evidence>
<feature type="binding site" evidence="7">
    <location>
        <position position="74"/>
    </location>
    <ligand>
        <name>substrate</name>
    </ligand>
</feature>
<comment type="subunit">
    <text evidence="7">Homodimer.</text>
</comment>
<evidence type="ECO:0000256" key="3">
    <source>
        <dbReference type="ARBA" id="ARBA00022741"/>
    </source>
</evidence>
<dbReference type="PANTHER" id="PTHR11067:SF9">
    <property type="entry name" value="INOSINE TRIPHOSPHATE PYROPHOSPHATASE"/>
    <property type="match status" value="1"/>
</dbReference>
<evidence type="ECO:0000256" key="6">
    <source>
        <dbReference type="ARBA" id="ARBA00023080"/>
    </source>
</evidence>
<feature type="region of interest" description="Disordered" evidence="8">
    <location>
        <begin position="121"/>
        <end position="140"/>
    </location>
</feature>
<keyword evidence="6 7" id="KW-0546">Nucleotide metabolism</keyword>
<dbReference type="GO" id="GO:0009117">
    <property type="term" value="P:nucleotide metabolic process"/>
    <property type="evidence" value="ECO:0007669"/>
    <property type="project" value="UniProtKB-KW"/>
</dbReference>
<dbReference type="InterPro" id="IPR029001">
    <property type="entry name" value="ITPase-like_fam"/>
</dbReference>
<dbReference type="AlphaFoldDB" id="A0AA96LF53"/>
<organism evidence="9 10">
    <name type="scientific">Paenibacillus aurantius</name>
    <dbReference type="NCBI Taxonomy" id="2918900"/>
    <lineage>
        <taxon>Bacteria</taxon>
        <taxon>Bacillati</taxon>
        <taxon>Bacillota</taxon>
        <taxon>Bacilli</taxon>
        <taxon>Bacillales</taxon>
        <taxon>Paenibacillaceae</taxon>
        <taxon>Paenibacillus</taxon>
    </lineage>
</organism>
<feature type="active site" description="Proton acceptor" evidence="7">
    <location>
        <position position="73"/>
    </location>
</feature>
<gene>
    <name evidence="9" type="ORF">MJA45_07805</name>
</gene>
<dbReference type="Pfam" id="PF01725">
    <property type="entry name" value="Ham1p_like"/>
    <property type="match status" value="2"/>
</dbReference>
<reference evidence="9 10" key="1">
    <citation type="submission" date="2022-02" db="EMBL/GenBank/DDBJ databases">
        <title>Paenibacillus sp. MBLB1776 Whole Genome Shotgun Sequencing.</title>
        <authorList>
            <person name="Hwang C.Y."/>
            <person name="Cho E.-S."/>
            <person name="Seo M.-J."/>
        </authorList>
    </citation>
    <scope>NUCLEOTIDE SEQUENCE [LARGE SCALE GENOMIC DNA]</scope>
    <source>
        <strain evidence="9 10">MBLB1776</strain>
    </source>
</reference>
<sequence length="230" mass="24529">MKLNERIIVATRNAGKAKEFSRLLEPFGVAVGSLLDHPELPEVEETGTTFAENAMLKARTIAELLRIPVLADDSGLCVDALNGAPGVYSARYAGEHAADADNNAKLLKELAPFGLRPIGGGDSLPVTEDQASGQEAAPGREQPLVYSPARFVCVLAVFDPGSGGGLTVEGECRGYILPAPRGSNGFGYDPLFYIPASRQTLAEMTMEKKNAVSHRAQALHELVQVLEKRT</sequence>
<comment type="catalytic activity">
    <reaction evidence="7">
        <text>XTP + H2O = XMP + diphosphate + H(+)</text>
        <dbReference type="Rhea" id="RHEA:28610"/>
        <dbReference type="ChEBI" id="CHEBI:15377"/>
        <dbReference type="ChEBI" id="CHEBI:15378"/>
        <dbReference type="ChEBI" id="CHEBI:33019"/>
        <dbReference type="ChEBI" id="CHEBI:57464"/>
        <dbReference type="ChEBI" id="CHEBI:61314"/>
        <dbReference type="EC" id="3.6.1.66"/>
    </reaction>
</comment>
<dbReference type="EMBL" id="CP130318">
    <property type="protein sequence ID" value="WNQ12924.1"/>
    <property type="molecule type" value="Genomic_DNA"/>
</dbReference>
<feature type="binding site" evidence="7">
    <location>
        <begin position="11"/>
        <end position="16"/>
    </location>
    <ligand>
        <name>substrate</name>
    </ligand>
</feature>
<feature type="binding site" evidence="7">
    <location>
        <position position="44"/>
    </location>
    <ligand>
        <name>Mg(2+)</name>
        <dbReference type="ChEBI" id="CHEBI:18420"/>
    </ligand>
</feature>
<evidence type="ECO:0000256" key="4">
    <source>
        <dbReference type="ARBA" id="ARBA00022801"/>
    </source>
</evidence>
<name>A0AA96LF53_9BACL</name>
<keyword evidence="10" id="KW-1185">Reference proteome</keyword>
<dbReference type="EC" id="3.6.1.66" evidence="7"/>
<feature type="binding site" evidence="7">
    <location>
        <begin position="186"/>
        <end position="189"/>
    </location>
    <ligand>
        <name>substrate</name>
    </ligand>
</feature>
<dbReference type="GO" id="GO:0036220">
    <property type="term" value="F:ITP diphosphatase activity"/>
    <property type="evidence" value="ECO:0007669"/>
    <property type="project" value="UniProtKB-UniRule"/>
</dbReference>
<dbReference type="GO" id="GO:0017111">
    <property type="term" value="F:ribonucleoside triphosphate phosphatase activity"/>
    <property type="evidence" value="ECO:0007669"/>
    <property type="project" value="InterPro"/>
</dbReference>
<proteinExistence type="inferred from homology"/>